<feature type="compositionally biased region" description="Low complexity" evidence="6">
    <location>
        <begin position="432"/>
        <end position="442"/>
    </location>
</feature>
<organism evidence="9 10">
    <name type="scientific">Subtercola boreus</name>
    <dbReference type="NCBI Taxonomy" id="120213"/>
    <lineage>
        <taxon>Bacteria</taxon>
        <taxon>Bacillati</taxon>
        <taxon>Actinomycetota</taxon>
        <taxon>Actinomycetes</taxon>
        <taxon>Micrococcales</taxon>
        <taxon>Microbacteriaceae</taxon>
        <taxon>Subtercola</taxon>
    </lineage>
</organism>
<evidence type="ECO:0000256" key="5">
    <source>
        <dbReference type="ARBA" id="ARBA00023163"/>
    </source>
</evidence>
<evidence type="ECO:0000256" key="6">
    <source>
        <dbReference type="SAM" id="MobiDB-lite"/>
    </source>
</evidence>
<feature type="domain" description="Putative zinc-finger" evidence="8">
    <location>
        <begin position="216"/>
        <end position="249"/>
    </location>
</feature>
<feature type="region of interest" description="Disordered" evidence="6">
    <location>
        <begin position="407"/>
        <end position="492"/>
    </location>
</feature>
<reference evidence="9 10" key="1">
    <citation type="submission" date="2017-04" db="EMBL/GenBank/DDBJ databases">
        <title>Comparative genome analysis of Subtercola boreus.</title>
        <authorList>
            <person name="Cho Y.-J."/>
            <person name="Cho A."/>
            <person name="Kim O.-S."/>
            <person name="Lee J.-I."/>
        </authorList>
    </citation>
    <scope>NUCLEOTIDE SEQUENCE [LARGE SCALE GENOMIC DNA]</scope>
    <source>
        <strain evidence="9 10">P27444</strain>
    </source>
</reference>
<name>A0A3E0VCJ3_9MICO</name>
<dbReference type="InterPro" id="IPR013324">
    <property type="entry name" value="RNA_pol_sigma_r3/r4-like"/>
</dbReference>
<evidence type="ECO:0000313" key="9">
    <source>
        <dbReference type="EMBL" id="RFA07273.1"/>
    </source>
</evidence>
<keyword evidence="5" id="KW-0804">Transcription</keyword>
<evidence type="ECO:0000256" key="2">
    <source>
        <dbReference type="ARBA" id="ARBA00023015"/>
    </source>
</evidence>
<dbReference type="InterPro" id="IPR013325">
    <property type="entry name" value="RNA_pol_sigma_r2"/>
</dbReference>
<dbReference type="GO" id="GO:0006352">
    <property type="term" value="P:DNA-templated transcription initiation"/>
    <property type="evidence" value="ECO:0007669"/>
    <property type="project" value="InterPro"/>
</dbReference>
<evidence type="ECO:0000259" key="7">
    <source>
        <dbReference type="Pfam" id="PF04542"/>
    </source>
</evidence>
<dbReference type="Gene3D" id="1.10.10.1320">
    <property type="entry name" value="Anti-sigma factor, zinc-finger domain"/>
    <property type="match status" value="1"/>
</dbReference>
<dbReference type="Pfam" id="PF13490">
    <property type="entry name" value="zf-HC2"/>
    <property type="match status" value="1"/>
</dbReference>
<dbReference type="GO" id="GO:0016987">
    <property type="term" value="F:sigma factor activity"/>
    <property type="evidence" value="ECO:0007669"/>
    <property type="project" value="UniProtKB-KW"/>
</dbReference>
<evidence type="ECO:0000256" key="3">
    <source>
        <dbReference type="ARBA" id="ARBA00023082"/>
    </source>
</evidence>
<dbReference type="OrthoDB" id="4990598at2"/>
<proteinExistence type="inferred from homology"/>
<dbReference type="Pfam" id="PF04542">
    <property type="entry name" value="Sigma70_r2"/>
    <property type="match status" value="1"/>
</dbReference>
<dbReference type="InterPro" id="IPR036388">
    <property type="entry name" value="WH-like_DNA-bd_sf"/>
</dbReference>
<keyword evidence="2" id="KW-0805">Transcription regulation</keyword>
<feature type="compositionally biased region" description="Pro residues" evidence="6">
    <location>
        <begin position="537"/>
        <end position="576"/>
    </location>
</feature>
<evidence type="ECO:0000256" key="1">
    <source>
        <dbReference type="ARBA" id="ARBA00010641"/>
    </source>
</evidence>
<feature type="compositionally biased region" description="Low complexity" evidence="6">
    <location>
        <begin position="407"/>
        <end position="421"/>
    </location>
</feature>
<protein>
    <recommendedName>
        <fullName evidence="11">RNA polymerase sigma-70 region 2 domain-containing protein</fullName>
    </recommendedName>
</protein>
<feature type="compositionally biased region" description="Low complexity" evidence="6">
    <location>
        <begin position="467"/>
        <end position="492"/>
    </location>
</feature>
<dbReference type="SUPFAM" id="SSF88946">
    <property type="entry name" value="Sigma2 domain of RNA polymerase sigma factors"/>
    <property type="match status" value="1"/>
</dbReference>
<comment type="caution">
    <text evidence="9">The sequence shown here is derived from an EMBL/GenBank/DDBJ whole genome shotgun (WGS) entry which is preliminary data.</text>
</comment>
<dbReference type="InterPro" id="IPR039425">
    <property type="entry name" value="RNA_pol_sigma-70-like"/>
</dbReference>
<evidence type="ECO:0000256" key="4">
    <source>
        <dbReference type="ARBA" id="ARBA00023125"/>
    </source>
</evidence>
<sequence length="787" mass="78957">MSILQRLQFDELCSERVTAMSEPSGAHAVPDNETGPSDLDLVERTRAGDSRAFAELWNRHSRAGRTVARSFTPDADDIVSESFAKVLQAIRNGGGPTSAFRPYLFSTIRNVAMQLKRGAPIDTSDELDTLADPTSEEAETLLALDKSLTAQAFRSLPTRWQEALWYSEVEQLASHEIAPLLGMTSNAVSALTFRAREGLRQAWIQAHLVRAADTECAAVIEKLGSYTRGSLGAREARKVQQHLAACTSCSIVGEEARDVGSRLALVLLPLVAGIAGATAYTVSMQGGGAAAVASASAALGHAAATGAGIGAPAATPVTPVTPAVSLASSVSTTAPTHIVAASARVTQLPRPAAVTGHAVESAVNGARRVLVTAFPKASNAAWFALATAAAVGAAFLLSPLLGSSPHSVEAAPGTTTSAAGGAERGLAPLSRGGESAGAPAGSGTAGSGTAGSGTAASGTAGSGTGGASPSAGASNLTAAGNPRAGSGSSAAASFGTRAVSPVLTRPAEPTAPAVGSADTAPAQAQAPAEIPATGSPAVPPTHPAPTPQPTSDPPSTPAPTPTPTPTPPPPPAPTGPAAPTFDLTADPDGLLFPLVSGRAEPGATVEVFDLGDTTPMRALLGAMDDFPVGSGGAVNESASAGALIAQVAADPQNGTFTLSDYPGLGFGSHRLALRQVTAAGLRSPLSAGAPVTLAPITLITPQPGGTLGNPVYTVEAQGIPEAFFEQLLDGRSDPRTFAMNPDGNFRQEFPIYGGRTPGSQATISIRYSDPDTGRHGPEARAEVILGG</sequence>
<evidence type="ECO:0008006" key="11">
    <source>
        <dbReference type="Google" id="ProtNLM"/>
    </source>
</evidence>
<dbReference type="Gene3D" id="1.10.10.10">
    <property type="entry name" value="Winged helix-like DNA-binding domain superfamily/Winged helix DNA-binding domain"/>
    <property type="match status" value="1"/>
</dbReference>
<dbReference type="SUPFAM" id="SSF88659">
    <property type="entry name" value="Sigma3 and sigma4 domains of RNA polymerase sigma factors"/>
    <property type="match status" value="1"/>
</dbReference>
<dbReference type="EMBL" id="NBXA01000026">
    <property type="protein sequence ID" value="RFA07273.1"/>
    <property type="molecule type" value="Genomic_DNA"/>
</dbReference>
<comment type="similarity">
    <text evidence="1">Belongs to the sigma-70 factor family. ECF subfamily.</text>
</comment>
<dbReference type="InterPro" id="IPR007627">
    <property type="entry name" value="RNA_pol_sigma70_r2"/>
</dbReference>
<dbReference type="InterPro" id="IPR014284">
    <property type="entry name" value="RNA_pol_sigma-70_dom"/>
</dbReference>
<dbReference type="PANTHER" id="PTHR43133">
    <property type="entry name" value="RNA POLYMERASE ECF-TYPE SIGMA FACTO"/>
    <property type="match status" value="1"/>
</dbReference>
<evidence type="ECO:0000313" key="10">
    <source>
        <dbReference type="Proteomes" id="UP000256709"/>
    </source>
</evidence>
<accession>A0A3E0VCJ3</accession>
<dbReference type="GO" id="GO:0003677">
    <property type="term" value="F:DNA binding"/>
    <property type="evidence" value="ECO:0007669"/>
    <property type="project" value="UniProtKB-KW"/>
</dbReference>
<keyword evidence="4" id="KW-0238">DNA-binding</keyword>
<keyword evidence="3" id="KW-0731">Sigma factor</keyword>
<dbReference type="Proteomes" id="UP000256709">
    <property type="component" value="Unassembled WGS sequence"/>
</dbReference>
<dbReference type="Gene3D" id="1.10.1740.10">
    <property type="match status" value="1"/>
</dbReference>
<dbReference type="AlphaFoldDB" id="A0A3E0VCJ3"/>
<evidence type="ECO:0000259" key="8">
    <source>
        <dbReference type="Pfam" id="PF13490"/>
    </source>
</evidence>
<feature type="domain" description="RNA polymerase sigma-70 region 2" evidence="7">
    <location>
        <begin position="57"/>
        <end position="117"/>
    </location>
</feature>
<dbReference type="NCBIfam" id="TIGR02937">
    <property type="entry name" value="sigma70-ECF"/>
    <property type="match status" value="1"/>
</dbReference>
<feature type="region of interest" description="Disordered" evidence="6">
    <location>
        <begin position="506"/>
        <end position="589"/>
    </location>
</feature>
<dbReference type="InterPro" id="IPR027383">
    <property type="entry name" value="Znf_put"/>
</dbReference>
<dbReference type="PANTHER" id="PTHR43133:SF8">
    <property type="entry name" value="RNA POLYMERASE SIGMA FACTOR HI_1459-RELATED"/>
    <property type="match status" value="1"/>
</dbReference>
<dbReference type="InterPro" id="IPR041916">
    <property type="entry name" value="Anti_sigma_zinc_sf"/>
</dbReference>
<gene>
    <name evidence="9" type="ORF">B7R21_13700</name>
</gene>